<evidence type="ECO:0000313" key="9">
    <source>
        <dbReference type="Proteomes" id="UP001240483"/>
    </source>
</evidence>
<reference evidence="8" key="1">
    <citation type="submission" date="2023-05" db="EMBL/GenBank/DDBJ databases">
        <title>Cataloging the Phylogenetic Diversity of Human Bladder Bacteria.</title>
        <authorList>
            <person name="Du J."/>
        </authorList>
    </citation>
    <scope>NUCLEOTIDE SEQUENCE</scope>
    <source>
        <strain evidence="8">UMB9978</strain>
    </source>
</reference>
<dbReference type="Proteomes" id="UP001240483">
    <property type="component" value="Unassembled WGS sequence"/>
</dbReference>
<evidence type="ECO:0000259" key="6">
    <source>
        <dbReference type="Pfam" id="PF07669"/>
    </source>
</evidence>
<dbReference type="Pfam" id="PF07669">
    <property type="entry name" value="Eco57I"/>
    <property type="match status" value="1"/>
</dbReference>
<dbReference type="InterPro" id="IPR029063">
    <property type="entry name" value="SAM-dependent_MTases_sf"/>
</dbReference>
<organism evidence="8 9">
    <name type="scientific">Pseudoglutamicibacter cumminsii</name>
    <dbReference type="NCBI Taxonomy" id="156979"/>
    <lineage>
        <taxon>Bacteria</taxon>
        <taxon>Bacillati</taxon>
        <taxon>Actinomycetota</taxon>
        <taxon>Actinomycetes</taxon>
        <taxon>Micrococcales</taxon>
        <taxon>Micrococcaceae</taxon>
        <taxon>Pseudoglutamicibacter</taxon>
    </lineage>
</organism>
<dbReference type="SUPFAM" id="SSF53335">
    <property type="entry name" value="S-adenosyl-L-methionine-dependent methyltransferases"/>
    <property type="match status" value="1"/>
</dbReference>
<evidence type="ECO:0000256" key="3">
    <source>
        <dbReference type="ARBA" id="ARBA00022679"/>
    </source>
</evidence>
<dbReference type="EC" id="2.1.1.72" evidence="1"/>
<protein>
    <recommendedName>
        <fullName evidence="1">site-specific DNA-methyltransferase (adenine-specific)</fullName>
        <ecNumber evidence="1">2.1.1.72</ecNumber>
    </recommendedName>
</protein>
<dbReference type="Pfam" id="PF20473">
    <property type="entry name" value="MmeI_Mtase"/>
    <property type="match status" value="1"/>
</dbReference>
<dbReference type="RefSeq" id="WP_285333063.1">
    <property type="nucleotide sequence ID" value="NZ_JASODW010000004.1"/>
</dbReference>
<dbReference type="InterPro" id="IPR011639">
    <property type="entry name" value="MethylTrfase_TaqI-like_dom"/>
</dbReference>
<accession>A0AAP4C7Q2</accession>
<keyword evidence="2 8" id="KW-0489">Methyltransferase</keyword>
<feature type="domain" description="Type II methyltransferase M.TaqI-like" evidence="6">
    <location>
        <begin position="912"/>
        <end position="955"/>
    </location>
</feature>
<evidence type="ECO:0000256" key="5">
    <source>
        <dbReference type="ARBA" id="ARBA00047942"/>
    </source>
</evidence>
<dbReference type="GO" id="GO:0032259">
    <property type="term" value="P:methylation"/>
    <property type="evidence" value="ECO:0007669"/>
    <property type="project" value="UniProtKB-KW"/>
</dbReference>
<keyword evidence="4" id="KW-0949">S-adenosyl-L-methionine</keyword>
<evidence type="ECO:0000256" key="4">
    <source>
        <dbReference type="ARBA" id="ARBA00022691"/>
    </source>
</evidence>
<feature type="domain" description="MmeI-like DNA-methyltransferase" evidence="7">
    <location>
        <begin position="555"/>
        <end position="640"/>
    </location>
</feature>
<dbReference type="PANTHER" id="PTHR33841:SF1">
    <property type="entry name" value="DNA METHYLTRANSFERASE A"/>
    <property type="match status" value="1"/>
</dbReference>
<comment type="caution">
    <text evidence="8">The sequence shown here is derived from an EMBL/GenBank/DDBJ whole genome shotgun (WGS) entry which is preliminary data.</text>
</comment>
<gene>
    <name evidence="8" type="ORF">QP116_05060</name>
</gene>
<dbReference type="InterPro" id="IPR050953">
    <property type="entry name" value="N4_N6_ade-DNA_methylase"/>
</dbReference>
<proteinExistence type="predicted"/>
<name>A0AAP4C7Q2_9MICC</name>
<evidence type="ECO:0000259" key="7">
    <source>
        <dbReference type="Pfam" id="PF20473"/>
    </source>
</evidence>
<keyword evidence="3" id="KW-0808">Transferase</keyword>
<dbReference type="EMBL" id="JASODW010000004">
    <property type="protein sequence ID" value="MDK6275107.1"/>
    <property type="molecule type" value="Genomic_DNA"/>
</dbReference>
<evidence type="ECO:0000256" key="1">
    <source>
        <dbReference type="ARBA" id="ARBA00011900"/>
    </source>
</evidence>
<dbReference type="InterPro" id="IPR046816">
    <property type="entry name" value="MmeI_Mtase"/>
</dbReference>
<dbReference type="GO" id="GO:0009007">
    <property type="term" value="F:site-specific DNA-methyltransferase (adenine-specific) activity"/>
    <property type="evidence" value="ECO:0007669"/>
    <property type="project" value="UniProtKB-EC"/>
</dbReference>
<dbReference type="GO" id="GO:0006304">
    <property type="term" value="P:DNA modification"/>
    <property type="evidence" value="ECO:0007669"/>
    <property type="project" value="InterPro"/>
</dbReference>
<dbReference type="Gene3D" id="3.40.50.150">
    <property type="entry name" value="Vaccinia Virus protein VP39"/>
    <property type="match status" value="2"/>
</dbReference>
<sequence>MADFDSIINVEEWISDYYLTTEEKGNSFDKRVREAQKEWRATDKEAGDASRSSLFRLTSRREALQTAFSALEENASASALNKVYDLISEAFGYPHQQRIELTRNGQSLQLNAATDPAGSMVVLRARQIEAIEDLPTVAALDAEPQLEDKPLDLSAAKLVGELFLAEQAPDFVVLMAGNWVVLAERESWPLGRYLAVDLALAVERNDTKVAGELHRVIAILAHEHVARGADGSTWWLDTLEEARDHSVKVSEELRGAIKESIEIIGNDVLQRRRAQGVTTPIQGNELANQSLRYLYRILFLLFAESSPELHILPTGDNDYDEGYGLSRLRDLILTEPATQRAQNGTHLYESLQVLFNLVNRGHNPHDDAAPGFDLNATEVGLQFRNLDADLFKAEATAFIDEVGLSNVELHRVLQNLLLTKEKRGSDRGFISYATLGVTELGQVYEGLMSFHGFIAEEDLTEVAPRGDASKGSWVVPDEAVASLPADSVVMTERESEFGGVERVSRRHAAGSFVYRQSSRDRERSASFYTPAVLTEFTVGQAIEELEASGRISQADDILNLTVCEPALGSGAFAVEAVNQLAELYLEKKQQELGREVPGEERTQELQKVKSHLALHQVYGVDLNKTAVELAEISLWLSTMTKELKAPWFGLHLRQGNSLVGATRATFSADTVTKRDYLNETPMHHPVKGLADAIDAHGSDESTTGRIFHFLVPSNGWGAAADSKDLKSLAPDETKALKAWQRGICKGLTRTQTKLAAQISAQAERLWELSLVRLRIAEDQVRRDLHLWGQDEQQDATRSEVVTRDQVEKELLKNAEGVYLRLRTAMNAWNALCYWPITAVGLLPDMDEYLATMKDLLGVPKEGRKPRNLSPDQQQFGFDMSWNELDYVESLDRGLSERLPYAEVLEAHPWLEKANQIAEEQAFFHWDLDFATVMARGGFDFQVGNPPWVRPRTDADALLSEHDPWFSLAKNVTQKEKRERRELLTSSEAVRETLSKGLSDAVVTSAVLGDTTRFPHLSKQQPDLYRGFMERTWANMAEGGIVSLIHPESHFTEVNAAPLRAGAYRRLRRHWQFINELMLFDIDHHVHYGIHVYGDRKEKPSFESASSLYHPKTVVDSYHHDGTGELPGFKDGNYNWDVRPHLDRIITVDEHMLEVWNSIIEEPGTPLIETRTVYSVNSEAAKVLEKLAAAPRIKSLGLQFSRGWDESIDKKKGYFDTSWQRPESWDDVILKGPHLGVSTPMIKQPNPTMKHNQDWSDIDLEAMPVNFIPATPYFPDKSVDTYADDYGFWESPSGPVRVKDQYRVAWRRMAATTGFRTLYPALIPRGAAHIDGVNTAGRPEDANAVLLAAATMSTILSDFFVRSSGMGHLDRAIIDQLAKPANAYIERMMCSHWLRLNCLTEAYAEIWEEVTGTPWNPEVPLRNARDRWAAQNEIDAMVALSLGVTLEELLMIYRTQFPVMRRYDETHLYDANGRKVPNEILDLEKKLKDGKRLSDEERTWVHPQSKAEYVFEYPFAPLDREADLRRAYENYAEKLGNH</sequence>
<evidence type="ECO:0000256" key="2">
    <source>
        <dbReference type="ARBA" id="ARBA00022603"/>
    </source>
</evidence>
<comment type="catalytic activity">
    <reaction evidence="5">
        <text>a 2'-deoxyadenosine in DNA + S-adenosyl-L-methionine = an N(6)-methyl-2'-deoxyadenosine in DNA + S-adenosyl-L-homocysteine + H(+)</text>
        <dbReference type="Rhea" id="RHEA:15197"/>
        <dbReference type="Rhea" id="RHEA-COMP:12418"/>
        <dbReference type="Rhea" id="RHEA-COMP:12419"/>
        <dbReference type="ChEBI" id="CHEBI:15378"/>
        <dbReference type="ChEBI" id="CHEBI:57856"/>
        <dbReference type="ChEBI" id="CHEBI:59789"/>
        <dbReference type="ChEBI" id="CHEBI:90615"/>
        <dbReference type="ChEBI" id="CHEBI:90616"/>
        <dbReference type="EC" id="2.1.1.72"/>
    </reaction>
</comment>
<dbReference type="PANTHER" id="PTHR33841">
    <property type="entry name" value="DNA METHYLTRANSFERASE YEEA-RELATED"/>
    <property type="match status" value="1"/>
</dbReference>
<evidence type="ECO:0000313" key="8">
    <source>
        <dbReference type="EMBL" id="MDK6275107.1"/>
    </source>
</evidence>